<reference evidence="9 10" key="1">
    <citation type="journal article" date="2012" name="Science">
        <title>The Paleozoic origin of enzymatic lignin decomposition reconstructed from 31 fungal genomes.</title>
        <authorList>
            <person name="Floudas D."/>
            <person name="Binder M."/>
            <person name="Riley R."/>
            <person name="Barry K."/>
            <person name="Blanchette R.A."/>
            <person name="Henrissat B."/>
            <person name="Martinez A.T."/>
            <person name="Otillar R."/>
            <person name="Spatafora J.W."/>
            <person name="Yadav J.S."/>
            <person name="Aerts A."/>
            <person name="Benoit I."/>
            <person name="Boyd A."/>
            <person name="Carlson A."/>
            <person name="Copeland A."/>
            <person name="Coutinho P.M."/>
            <person name="de Vries R.P."/>
            <person name="Ferreira P."/>
            <person name="Findley K."/>
            <person name="Foster B."/>
            <person name="Gaskell J."/>
            <person name="Glotzer D."/>
            <person name="Gorecki P."/>
            <person name="Heitman J."/>
            <person name="Hesse C."/>
            <person name="Hori C."/>
            <person name="Igarashi K."/>
            <person name="Jurgens J.A."/>
            <person name="Kallen N."/>
            <person name="Kersten P."/>
            <person name="Kohler A."/>
            <person name="Kuees U."/>
            <person name="Kumar T.K.A."/>
            <person name="Kuo A."/>
            <person name="LaButti K."/>
            <person name="Larrondo L.F."/>
            <person name="Lindquist E."/>
            <person name="Ling A."/>
            <person name="Lombard V."/>
            <person name="Lucas S."/>
            <person name="Lundell T."/>
            <person name="Martin R."/>
            <person name="McLaughlin D.J."/>
            <person name="Morgenstern I."/>
            <person name="Morin E."/>
            <person name="Murat C."/>
            <person name="Nagy L.G."/>
            <person name="Nolan M."/>
            <person name="Ohm R.A."/>
            <person name="Patyshakuliyeva A."/>
            <person name="Rokas A."/>
            <person name="Ruiz-Duenas F.J."/>
            <person name="Sabat G."/>
            <person name="Salamov A."/>
            <person name="Samejima M."/>
            <person name="Schmutz J."/>
            <person name="Slot J.C."/>
            <person name="St John F."/>
            <person name="Stenlid J."/>
            <person name="Sun H."/>
            <person name="Sun S."/>
            <person name="Syed K."/>
            <person name="Tsang A."/>
            <person name="Wiebenga A."/>
            <person name="Young D."/>
            <person name="Pisabarro A."/>
            <person name="Eastwood D.C."/>
            <person name="Martin F."/>
            <person name="Cullen D."/>
            <person name="Grigoriev I.V."/>
            <person name="Hibbett D.S."/>
        </authorList>
    </citation>
    <scope>NUCLEOTIDE SEQUENCE [LARGE SCALE GENOMIC DNA]</scope>
    <source>
        <strain evidence="9 10">ATCC 11539</strain>
    </source>
</reference>
<dbReference type="Pfam" id="PF01694">
    <property type="entry name" value="Rhomboid"/>
    <property type="match status" value="1"/>
</dbReference>
<dbReference type="PANTHER" id="PTHR43731">
    <property type="entry name" value="RHOMBOID PROTEASE"/>
    <property type="match status" value="1"/>
</dbReference>
<keyword evidence="6 7" id="KW-0472">Membrane</keyword>
<evidence type="ECO:0000256" key="7">
    <source>
        <dbReference type="SAM" id="Phobius"/>
    </source>
</evidence>
<accession>S7QBE3</accession>
<dbReference type="PANTHER" id="PTHR43731:SF14">
    <property type="entry name" value="PRESENILIN-ASSOCIATED RHOMBOID-LIKE PROTEIN, MITOCHONDRIAL"/>
    <property type="match status" value="1"/>
</dbReference>
<dbReference type="InterPro" id="IPR022764">
    <property type="entry name" value="Peptidase_S54_rhomboid_dom"/>
</dbReference>
<keyword evidence="4" id="KW-0378">Hydrolase</keyword>
<dbReference type="HOGENOM" id="CLU_034022_0_0_1"/>
<evidence type="ECO:0000256" key="3">
    <source>
        <dbReference type="ARBA" id="ARBA00022692"/>
    </source>
</evidence>
<keyword evidence="5 7" id="KW-1133">Transmembrane helix</keyword>
<dbReference type="OrthoDB" id="10260614at2759"/>
<keyword evidence="10" id="KW-1185">Reference proteome</keyword>
<evidence type="ECO:0000256" key="4">
    <source>
        <dbReference type="ARBA" id="ARBA00022801"/>
    </source>
</evidence>
<evidence type="ECO:0000256" key="5">
    <source>
        <dbReference type="ARBA" id="ARBA00022989"/>
    </source>
</evidence>
<organism evidence="9 10">
    <name type="scientific">Gloeophyllum trabeum (strain ATCC 11539 / FP-39264 / Madison 617)</name>
    <name type="common">Brown rot fungus</name>
    <dbReference type="NCBI Taxonomy" id="670483"/>
    <lineage>
        <taxon>Eukaryota</taxon>
        <taxon>Fungi</taxon>
        <taxon>Dikarya</taxon>
        <taxon>Basidiomycota</taxon>
        <taxon>Agaricomycotina</taxon>
        <taxon>Agaricomycetes</taxon>
        <taxon>Gloeophyllales</taxon>
        <taxon>Gloeophyllaceae</taxon>
        <taxon>Gloeophyllum</taxon>
    </lineage>
</organism>
<feature type="transmembrane region" description="Helical" evidence="7">
    <location>
        <begin position="213"/>
        <end position="235"/>
    </location>
</feature>
<dbReference type="InterPro" id="IPR035952">
    <property type="entry name" value="Rhomboid-like_sf"/>
</dbReference>
<dbReference type="RefSeq" id="XP_007865361.1">
    <property type="nucleotide sequence ID" value="XM_007867170.1"/>
</dbReference>
<evidence type="ECO:0000256" key="6">
    <source>
        <dbReference type="ARBA" id="ARBA00023136"/>
    </source>
</evidence>
<dbReference type="GeneID" id="19308517"/>
<gene>
    <name evidence="9" type="ORF">GLOTRDRAFT_75482</name>
</gene>
<dbReference type="GO" id="GO:0006465">
    <property type="term" value="P:signal peptide processing"/>
    <property type="evidence" value="ECO:0007669"/>
    <property type="project" value="TreeGrafter"/>
</dbReference>
<dbReference type="OMA" id="RSFMHHP"/>
<feature type="transmembrane region" description="Helical" evidence="7">
    <location>
        <begin position="162"/>
        <end position="185"/>
    </location>
</feature>
<feature type="transmembrane region" description="Helical" evidence="7">
    <location>
        <begin position="123"/>
        <end position="142"/>
    </location>
</feature>
<evidence type="ECO:0000256" key="2">
    <source>
        <dbReference type="ARBA" id="ARBA00009045"/>
    </source>
</evidence>
<dbReference type="GO" id="GO:0004252">
    <property type="term" value="F:serine-type endopeptidase activity"/>
    <property type="evidence" value="ECO:0007669"/>
    <property type="project" value="InterPro"/>
</dbReference>
<dbReference type="AlphaFoldDB" id="S7QBE3"/>
<feature type="domain" description="Peptidase S54 rhomboid" evidence="8">
    <location>
        <begin position="106"/>
        <end position="288"/>
    </location>
</feature>
<dbReference type="Proteomes" id="UP000030669">
    <property type="component" value="Unassembled WGS sequence"/>
</dbReference>
<dbReference type="GO" id="GO:0016020">
    <property type="term" value="C:membrane"/>
    <property type="evidence" value="ECO:0007669"/>
    <property type="project" value="UniProtKB-SubCell"/>
</dbReference>
<sequence>MSSPIVETREPTTEDIKRARYFHLGKRLQAWLYSLKEEASNLPQTIKSLPLFATARSMQNVLDASEARRVCWMLVMINCGVYLAWKIRRLQPAMSKGFTHNPLSGKSYTLLTSMFSHSSFWHLLLNSMALLSFSATAAQHLIREQRKSPSGMQEATVSYHLWAFFICTGLFANLFSHIAQARIIYPRLLARIASPSTPAKGLFRHMVNENTQIRGSLGASGAIYGSVVLTALAFPEAEVSLFFPPGLTLPIQWGVGGLVLLDITGILRGWRYFDHWAHLGGAIFGMLYYNYGPLVWEKTREAMKVTVDKARVERQAKYIQKLEAEYEKVISQADRKKPREV</sequence>
<protein>
    <recommendedName>
        <fullName evidence="8">Peptidase S54 rhomboid domain-containing protein</fullName>
    </recommendedName>
</protein>
<dbReference type="eggNOG" id="KOG2980">
    <property type="taxonomic scope" value="Eukaryota"/>
</dbReference>
<feature type="transmembrane region" description="Helical" evidence="7">
    <location>
        <begin position="273"/>
        <end position="291"/>
    </location>
</feature>
<keyword evidence="3 7" id="KW-0812">Transmembrane</keyword>
<dbReference type="SUPFAM" id="SSF144091">
    <property type="entry name" value="Rhomboid-like"/>
    <property type="match status" value="1"/>
</dbReference>
<evidence type="ECO:0000259" key="8">
    <source>
        <dbReference type="Pfam" id="PF01694"/>
    </source>
</evidence>
<evidence type="ECO:0000313" key="9">
    <source>
        <dbReference type="EMBL" id="EPQ56667.1"/>
    </source>
</evidence>
<name>S7QBE3_GLOTA</name>
<dbReference type="Gene3D" id="1.20.1540.10">
    <property type="entry name" value="Rhomboid-like"/>
    <property type="match status" value="1"/>
</dbReference>
<dbReference type="InterPro" id="IPR050925">
    <property type="entry name" value="Rhomboid_protease_S54"/>
</dbReference>
<proteinExistence type="inferred from homology"/>
<dbReference type="KEGG" id="gtr:GLOTRDRAFT_75482"/>
<dbReference type="EMBL" id="KB469300">
    <property type="protein sequence ID" value="EPQ56667.1"/>
    <property type="molecule type" value="Genomic_DNA"/>
</dbReference>
<comment type="similarity">
    <text evidence="2">Belongs to the peptidase S54 family.</text>
</comment>
<evidence type="ECO:0000313" key="10">
    <source>
        <dbReference type="Proteomes" id="UP000030669"/>
    </source>
</evidence>
<evidence type="ECO:0000256" key="1">
    <source>
        <dbReference type="ARBA" id="ARBA00004141"/>
    </source>
</evidence>
<comment type="subcellular location">
    <subcellularLocation>
        <location evidence="1">Membrane</location>
        <topology evidence="1">Multi-pass membrane protein</topology>
    </subcellularLocation>
</comment>
<dbReference type="STRING" id="670483.S7QBE3"/>